<evidence type="ECO:0000256" key="3">
    <source>
        <dbReference type="ARBA" id="ARBA00022840"/>
    </source>
</evidence>
<keyword evidence="4" id="KW-0143">Chaperone</keyword>
<dbReference type="eggNOG" id="KOG0019">
    <property type="taxonomic scope" value="Eukaryota"/>
</dbReference>
<dbReference type="Proteomes" id="UP000014500">
    <property type="component" value="Unassembled WGS sequence"/>
</dbReference>
<dbReference type="GO" id="GO:0140662">
    <property type="term" value="F:ATP-dependent protein folding chaperone"/>
    <property type="evidence" value="ECO:0007669"/>
    <property type="project" value="InterPro"/>
</dbReference>
<organism evidence="5 6">
    <name type="scientific">Strigamia maritima</name>
    <name type="common">European centipede</name>
    <name type="synonym">Geophilus maritimus</name>
    <dbReference type="NCBI Taxonomy" id="126957"/>
    <lineage>
        <taxon>Eukaryota</taxon>
        <taxon>Metazoa</taxon>
        <taxon>Ecdysozoa</taxon>
        <taxon>Arthropoda</taxon>
        <taxon>Myriapoda</taxon>
        <taxon>Chilopoda</taxon>
        <taxon>Pleurostigmophora</taxon>
        <taxon>Geophilomorpha</taxon>
        <taxon>Linotaeniidae</taxon>
        <taxon>Strigamia</taxon>
    </lineage>
</organism>
<dbReference type="EnsemblMetazoa" id="SMAR014666-RA">
    <property type="protein sequence ID" value="SMAR014666-PA"/>
    <property type="gene ID" value="SMAR014666"/>
</dbReference>
<dbReference type="PANTHER" id="PTHR11528">
    <property type="entry name" value="HEAT SHOCK PROTEIN 90 FAMILY MEMBER"/>
    <property type="match status" value="1"/>
</dbReference>
<sequence>MQVVVKGKIQNGTAINLEKGLSPVVEGLPGLAVSSCHGDRAQLVGRGHPHRFPCHLLSTAQPETDEISKDSTGGEKVIGPSDRLEFQAETRMLLDIVAKSLYSEKEVFIRELISNSSDALEKLRFLLLTQNDKVEDRSRNLNIEISVDKLSKTFTIQDSGVGMSKEGLIQNLGVIARSGSKVGNLHVLYVDMKQSEG</sequence>
<protein>
    <recommendedName>
        <fullName evidence="7">Histidine kinase/HSP90-like ATPase domain-containing protein</fullName>
    </recommendedName>
</protein>
<dbReference type="PRINTS" id="PR00775">
    <property type="entry name" value="HEATSHOCK90"/>
</dbReference>
<proteinExistence type="inferred from homology"/>
<dbReference type="GO" id="GO:0051082">
    <property type="term" value="F:unfolded protein binding"/>
    <property type="evidence" value="ECO:0007669"/>
    <property type="project" value="InterPro"/>
</dbReference>
<reference evidence="5" key="2">
    <citation type="submission" date="2015-02" db="UniProtKB">
        <authorList>
            <consortium name="EnsemblMetazoa"/>
        </authorList>
    </citation>
    <scope>IDENTIFICATION</scope>
</reference>
<dbReference type="STRING" id="126957.T1JLD6"/>
<comment type="similarity">
    <text evidence="1">Belongs to the heat shock protein 90 family.</text>
</comment>
<keyword evidence="2" id="KW-0547">Nucleotide-binding</keyword>
<evidence type="ECO:0000313" key="5">
    <source>
        <dbReference type="EnsemblMetazoa" id="SMAR014666-PA"/>
    </source>
</evidence>
<evidence type="ECO:0000256" key="1">
    <source>
        <dbReference type="ARBA" id="ARBA00008239"/>
    </source>
</evidence>
<name>T1JLD6_STRMM</name>
<dbReference type="GO" id="GO:0005524">
    <property type="term" value="F:ATP binding"/>
    <property type="evidence" value="ECO:0007669"/>
    <property type="project" value="UniProtKB-KW"/>
</dbReference>
<keyword evidence="3" id="KW-0067">ATP-binding</keyword>
<dbReference type="AlphaFoldDB" id="T1JLD6"/>
<evidence type="ECO:0000256" key="4">
    <source>
        <dbReference type="ARBA" id="ARBA00023186"/>
    </source>
</evidence>
<evidence type="ECO:0000313" key="6">
    <source>
        <dbReference type="Proteomes" id="UP000014500"/>
    </source>
</evidence>
<dbReference type="Gene3D" id="3.30.565.10">
    <property type="entry name" value="Histidine kinase-like ATPase, C-terminal domain"/>
    <property type="match status" value="1"/>
</dbReference>
<dbReference type="SUPFAM" id="SSF55874">
    <property type="entry name" value="ATPase domain of HSP90 chaperone/DNA topoisomerase II/histidine kinase"/>
    <property type="match status" value="1"/>
</dbReference>
<dbReference type="HOGENOM" id="CLU_1385770_0_0_1"/>
<accession>T1JLD6</accession>
<dbReference type="InterPro" id="IPR036890">
    <property type="entry name" value="HATPase_C_sf"/>
</dbReference>
<dbReference type="InterPro" id="IPR001404">
    <property type="entry name" value="Hsp90_fam"/>
</dbReference>
<evidence type="ECO:0000256" key="2">
    <source>
        <dbReference type="ARBA" id="ARBA00022741"/>
    </source>
</evidence>
<evidence type="ECO:0008006" key="7">
    <source>
        <dbReference type="Google" id="ProtNLM"/>
    </source>
</evidence>
<dbReference type="EMBL" id="JH432064">
    <property type="status" value="NOT_ANNOTATED_CDS"/>
    <property type="molecule type" value="Genomic_DNA"/>
</dbReference>
<dbReference type="GO" id="GO:0016887">
    <property type="term" value="F:ATP hydrolysis activity"/>
    <property type="evidence" value="ECO:0007669"/>
    <property type="project" value="InterPro"/>
</dbReference>
<dbReference type="InterPro" id="IPR020575">
    <property type="entry name" value="Hsp90_N"/>
</dbReference>
<reference evidence="6" key="1">
    <citation type="submission" date="2011-05" db="EMBL/GenBank/DDBJ databases">
        <authorList>
            <person name="Richards S.R."/>
            <person name="Qu J."/>
            <person name="Jiang H."/>
            <person name="Jhangiani S.N."/>
            <person name="Agravi P."/>
            <person name="Goodspeed R."/>
            <person name="Gross S."/>
            <person name="Mandapat C."/>
            <person name="Jackson L."/>
            <person name="Mathew T."/>
            <person name="Pu L."/>
            <person name="Thornton R."/>
            <person name="Saada N."/>
            <person name="Wilczek-Boney K.B."/>
            <person name="Lee S."/>
            <person name="Kovar C."/>
            <person name="Wu Y."/>
            <person name="Scherer S.E."/>
            <person name="Worley K.C."/>
            <person name="Muzny D.M."/>
            <person name="Gibbs R."/>
        </authorList>
    </citation>
    <scope>NUCLEOTIDE SEQUENCE</scope>
    <source>
        <strain evidence="6">Brora</strain>
    </source>
</reference>
<keyword evidence="6" id="KW-1185">Reference proteome</keyword>